<comment type="caution">
    <text evidence="2">The sequence shown here is derived from an EMBL/GenBank/DDBJ whole genome shotgun (WGS) entry which is preliminary data.</text>
</comment>
<accession>A0A7Z0DLH2</accession>
<dbReference type="RefSeq" id="WP_179658261.1">
    <property type="nucleotide sequence ID" value="NZ_JACBZR010000001.1"/>
</dbReference>
<reference evidence="2 3" key="1">
    <citation type="submission" date="2020-07" db="EMBL/GenBank/DDBJ databases">
        <title>Sequencing the genomes of 1000 actinobacteria strains.</title>
        <authorList>
            <person name="Klenk H.-P."/>
        </authorList>
    </citation>
    <scope>NUCLEOTIDE SEQUENCE [LARGE SCALE GENOMIC DNA]</scope>
    <source>
        <strain evidence="2 3">DSM 26487</strain>
    </source>
</reference>
<dbReference type="InterPro" id="IPR011044">
    <property type="entry name" value="Quino_amine_DH_bsu"/>
</dbReference>
<dbReference type="InterPro" id="IPR002372">
    <property type="entry name" value="PQQ_rpt_dom"/>
</dbReference>
<dbReference type="InterPro" id="IPR015943">
    <property type="entry name" value="WD40/YVTN_repeat-like_dom_sf"/>
</dbReference>
<dbReference type="Pfam" id="PF13360">
    <property type="entry name" value="PQQ_2"/>
    <property type="match status" value="1"/>
</dbReference>
<evidence type="ECO:0000259" key="1">
    <source>
        <dbReference type="Pfam" id="PF13360"/>
    </source>
</evidence>
<evidence type="ECO:0000313" key="3">
    <source>
        <dbReference type="Proteomes" id="UP000564496"/>
    </source>
</evidence>
<feature type="domain" description="Pyrrolo-quinoline quinone repeat" evidence="1">
    <location>
        <begin position="51"/>
        <end position="186"/>
    </location>
</feature>
<dbReference type="EMBL" id="JACBZR010000001">
    <property type="protein sequence ID" value="NYI77819.1"/>
    <property type="molecule type" value="Genomic_DNA"/>
</dbReference>
<dbReference type="AlphaFoldDB" id="A0A7Z0DLH2"/>
<keyword evidence="3" id="KW-1185">Reference proteome</keyword>
<gene>
    <name evidence="2" type="ORF">BJ988_002467</name>
</gene>
<name>A0A7Z0DLH2_9ACTN</name>
<dbReference type="Proteomes" id="UP000564496">
    <property type="component" value="Unassembled WGS sequence"/>
</dbReference>
<protein>
    <recommendedName>
        <fullName evidence="1">Pyrrolo-quinoline quinone repeat domain-containing protein</fullName>
    </recommendedName>
</protein>
<dbReference type="SUPFAM" id="SSF50969">
    <property type="entry name" value="YVTN repeat-like/Quinoprotein amine dehydrogenase"/>
    <property type="match status" value="1"/>
</dbReference>
<proteinExistence type="predicted"/>
<dbReference type="Gene3D" id="2.130.10.10">
    <property type="entry name" value="YVTN repeat-like/Quinoprotein amine dehydrogenase"/>
    <property type="match status" value="1"/>
</dbReference>
<evidence type="ECO:0000313" key="2">
    <source>
        <dbReference type="EMBL" id="NYI77819.1"/>
    </source>
</evidence>
<organism evidence="2 3">
    <name type="scientific">Nocardioides panzhihuensis</name>
    <dbReference type="NCBI Taxonomy" id="860243"/>
    <lineage>
        <taxon>Bacteria</taxon>
        <taxon>Bacillati</taxon>
        <taxon>Actinomycetota</taxon>
        <taxon>Actinomycetes</taxon>
        <taxon>Propionibacteriales</taxon>
        <taxon>Nocardioidaceae</taxon>
        <taxon>Nocardioides</taxon>
    </lineage>
</organism>
<sequence length="345" mass="37855">MVAPDEDGKELWRDERHPYDYITVYEDQKLIAASWYVAIASSEGSDSDNGDVVFDYDGEVVWENTDSDVSLHGIAEDGDYMVRTGDKLAKLDPTSKEEDWSITGQEFAYAGDATFVLDGDQLTRFAEDSDEQEWSTELPAGHAEGLEQDYLLRLHANDDLVLVASGSLFAFDQKSGKSLWTEDTSGDVMSVAGDRYAVSPPYSYDETTGESVSPKPPFPIFGKEGEVGSLDIVEGGFGWLAVEVVEVQGEEMTLQRSSGGLYDIEGTLAEDGYADVAQILDEGVYTVENATIGYQEWGSDEPEWTLTLDDVESLATEDDPGQDVEVAAGAGAIFVNDEHTVWRYE</sequence>